<keyword evidence="1" id="KW-0812">Transmembrane</keyword>
<evidence type="ECO:0000313" key="3">
    <source>
        <dbReference type="Proteomes" id="UP000053660"/>
    </source>
</evidence>
<name>A0A0B1TLR4_OESDE</name>
<dbReference type="Proteomes" id="UP000053660">
    <property type="component" value="Unassembled WGS sequence"/>
</dbReference>
<accession>A0A0B1TLR4</accession>
<evidence type="ECO:0000256" key="1">
    <source>
        <dbReference type="SAM" id="Phobius"/>
    </source>
</evidence>
<evidence type="ECO:0000313" key="2">
    <source>
        <dbReference type="EMBL" id="KHJ96762.1"/>
    </source>
</evidence>
<reference evidence="2 3" key="1">
    <citation type="submission" date="2014-03" db="EMBL/GenBank/DDBJ databases">
        <title>Draft genome of the hookworm Oesophagostomum dentatum.</title>
        <authorList>
            <person name="Mitreva M."/>
        </authorList>
    </citation>
    <scope>NUCLEOTIDE SEQUENCE [LARGE SCALE GENOMIC DNA]</scope>
    <source>
        <strain evidence="2 3">OD-Hann</strain>
    </source>
</reference>
<proteinExistence type="predicted"/>
<sequence>MTFYFENSLLFDPVPIFVVGEDQLGNWRPDFPDETYALTKISHECEVGQRACGLKCCQKETFEIQKGFLELARDENLPSGTTYFYNDVKYSLEVRDNSSIPECSYDLSFYDILARRGKTDGKPISTIYFSCPEKHTCCGLSCLPSPEIALLRKPRRVEVFSFKFDQRKKNILLMTGAALAFIAFVVITALNYRNASKCTNSSKARSTRRSVDTQTSSISLHLDADSRTLLRGSHLV</sequence>
<organism evidence="2 3">
    <name type="scientific">Oesophagostomum dentatum</name>
    <name type="common">Nodular worm</name>
    <dbReference type="NCBI Taxonomy" id="61180"/>
    <lineage>
        <taxon>Eukaryota</taxon>
        <taxon>Metazoa</taxon>
        <taxon>Ecdysozoa</taxon>
        <taxon>Nematoda</taxon>
        <taxon>Chromadorea</taxon>
        <taxon>Rhabditida</taxon>
        <taxon>Rhabditina</taxon>
        <taxon>Rhabditomorpha</taxon>
        <taxon>Strongyloidea</taxon>
        <taxon>Strongylidae</taxon>
        <taxon>Oesophagostomum</taxon>
    </lineage>
</organism>
<gene>
    <name evidence="2" type="ORF">OESDEN_03277</name>
</gene>
<keyword evidence="3" id="KW-1185">Reference proteome</keyword>
<dbReference type="OrthoDB" id="5849779at2759"/>
<keyword evidence="1" id="KW-0472">Membrane</keyword>
<dbReference type="AlphaFoldDB" id="A0A0B1TLR4"/>
<protein>
    <recommendedName>
        <fullName evidence="4">CX domain-containing protein</fullName>
    </recommendedName>
</protein>
<dbReference type="EMBL" id="KN549593">
    <property type="protein sequence ID" value="KHJ96762.1"/>
    <property type="molecule type" value="Genomic_DNA"/>
</dbReference>
<feature type="transmembrane region" description="Helical" evidence="1">
    <location>
        <begin position="171"/>
        <end position="192"/>
    </location>
</feature>
<evidence type="ECO:0008006" key="4">
    <source>
        <dbReference type="Google" id="ProtNLM"/>
    </source>
</evidence>
<keyword evidence="1" id="KW-1133">Transmembrane helix</keyword>